<dbReference type="PROSITE" id="PS51257">
    <property type="entry name" value="PROKAR_LIPOPROTEIN"/>
    <property type="match status" value="1"/>
</dbReference>
<feature type="signal peptide" evidence="1">
    <location>
        <begin position="1"/>
        <end position="21"/>
    </location>
</feature>
<evidence type="ECO:0000313" key="3">
    <source>
        <dbReference type="Proteomes" id="UP000602647"/>
    </source>
</evidence>
<organism evidence="2 3">
    <name type="scientific">Zhenpiania hominis</name>
    <dbReference type="NCBI Taxonomy" id="2763644"/>
    <lineage>
        <taxon>Bacteria</taxon>
        <taxon>Bacillati</taxon>
        <taxon>Bacillota</taxon>
        <taxon>Clostridia</taxon>
        <taxon>Peptostreptococcales</taxon>
        <taxon>Anaerovoracaceae</taxon>
        <taxon>Zhenpiania</taxon>
    </lineage>
</organism>
<sequence>MKMRKKAMIVMSLLTLLLVLSACGSREEIYGRIAKISGDRIIVDNGTYNSVDGNKGCDPAFHSDGSQSSYSLGEEIDTVGLPEDTVVKLTISNHKVTAIETLETEDSSAMSVPPEGQPSSLAAVYVIDGQKKTSSNETYGSNQSNIDTILVKNKGTFHMRGGTLTKTGDTTSEEKSEGYGLNALFTASGGSSATLDSTQFTSSGNGANAVFAIGKNTKIDADAFDIYTSGISSSGLEATQGGSIYASEGMITTKGSSSAPLAVGSENGTLQVSNTEIRSSGRRSPCIFSSGTVTATSLTGTASNSPIAMLDNGGKVALDNCLLLGAGDYGFLMQPQSGNIKSGKTLLKIKNSKLTSTAKGPMFYISGLNGTAILESTSLYYDNTALAEVNRNSSFTLKAVSQDLKGTIKYARGSSVLLKLTKGSTFKGTFRASSHSGSASITLDPSSVWTVTSDCHVHSITNRDTSCRNIKSNGHTVYYNASHPSNSWLRGKTISLPGGGTLTPEQ</sequence>
<feature type="chain" id="PRO_5038473961" evidence="1">
    <location>
        <begin position="22"/>
        <end position="506"/>
    </location>
</feature>
<name>A0A923SQY6_9FIRM</name>
<dbReference type="RefSeq" id="WP_187303107.1">
    <property type="nucleotide sequence ID" value="NZ_JACRYT010000008.1"/>
</dbReference>
<reference evidence="2" key="1">
    <citation type="submission" date="2020-08" db="EMBL/GenBank/DDBJ databases">
        <title>Genome public.</title>
        <authorList>
            <person name="Liu C."/>
            <person name="Sun Q."/>
        </authorList>
    </citation>
    <scope>NUCLEOTIDE SEQUENCE</scope>
    <source>
        <strain evidence="2">BX12</strain>
    </source>
</reference>
<protein>
    <submittedName>
        <fullName evidence="2">Uncharacterized protein</fullName>
    </submittedName>
</protein>
<keyword evidence="1" id="KW-0732">Signal</keyword>
<comment type="caution">
    <text evidence="2">The sequence shown here is derived from an EMBL/GenBank/DDBJ whole genome shotgun (WGS) entry which is preliminary data.</text>
</comment>
<dbReference type="EMBL" id="JACRYT010000008">
    <property type="protein sequence ID" value="MBC6680005.1"/>
    <property type="molecule type" value="Genomic_DNA"/>
</dbReference>
<gene>
    <name evidence="2" type="ORF">H9L42_09195</name>
</gene>
<proteinExistence type="predicted"/>
<evidence type="ECO:0000313" key="2">
    <source>
        <dbReference type="EMBL" id="MBC6680005.1"/>
    </source>
</evidence>
<dbReference type="InterPro" id="IPR011050">
    <property type="entry name" value="Pectin_lyase_fold/virulence"/>
</dbReference>
<dbReference type="InterPro" id="IPR012332">
    <property type="entry name" value="Autotransporter_pectin_lyase_C"/>
</dbReference>
<evidence type="ECO:0000256" key="1">
    <source>
        <dbReference type="SAM" id="SignalP"/>
    </source>
</evidence>
<dbReference type="Gene3D" id="2.160.20.20">
    <property type="match status" value="1"/>
</dbReference>
<dbReference type="SUPFAM" id="SSF51126">
    <property type="entry name" value="Pectin lyase-like"/>
    <property type="match status" value="1"/>
</dbReference>
<accession>A0A923SQY6</accession>
<dbReference type="Proteomes" id="UP000602647">
    <property type="component" value="Unassembled WGS sequence"/>
</dbReference>
<keyword evidence="3" id="KW-1185">Reference proteome</keyword>
<dbReference type="AlphaFoldDB" id="A0A923SQY6"/>